<sequence>MVSLLRTAEQLKIKGLCEVGEPQYEQDYSPALKRYKPYRSRSPPDNRHQHHHHQQPPPPPPPPASGSSGTTSGGRSGSAAAGGSGNSSAGGTSSNNNSSTSQSTGYSENGKGCSSTGKGSAGGPGGTLGVGGGGTGLSAGGGGRSLYHPSQHHHPLHHHHPHLHHLHHQLLPHGGGDPRRTPGHINGSVMGVPMGYLDFAPEPPAPTATPVTEHVDINCAPSSHDTRDLSSKC</sequence>
<dbReference type="GO" id="GO:0006357">
    <property type="term" value="P:regulation of transcription by RNA polymerase II"/>
    <property type="evidence" value="ECO:0007669"/>
    <property type="project" value="TreeGrafter"/>
</dbReference>
<name>A0A182QNR5_9DIPT</name>
<dbReference type="EnsemblMetazoa" id="AFAF013870-RA">
    <property type="protein sequence ID" value="AFAF013870-PA"/>
    <property type="gene ID" value="AFAF013870"/>
</dbReference>
<feature type="compositionally biased region" description="Gly residues" evidence="3">
    <location>
        <begin position="71"/>
        <end position="85"/>
    </location>
</feature>
<dbReference type="GO" id="GO:0005634">
    <property type="term" value="C:nucleus"/>
    <property type="evidence" value="ECO:0007669"/>
    <property type="project" value="UniProtKB-SubCell"/>
</dbReference>
<dbReference type="AlphaFoldDB" id="A0A182QNR5"/>
<comment type="subcellular location">
    <subcellularLocation>
        <location evidence="1">Nucleus</location>
    </subcellularLocation>
</comment>
<reference evidence="4" key="2">
    <citation type="submission" date="2020-05" db="UniProtKB">
        <authorList>
            <consortium name="EnsemblMetazoa"/>
        </authorList>
    </citation>
    <scope>IDENTIFICATION</scope>
    <source>
        <strain evidence="4">FAR1</strain>
    </source>
</reference>
<dbReference type="Proteomes" id="UP000075886">
    <property type="component" value="Unassembled WGS sequence"/>
</dbReference>
<dbReference type="VEuPathDB" id="VectorBase:AFAF013870"/>
<accession>A0A182QNR5</accession>
<proteinExistence type="predicted"/>
<protein>
    <submittedName>
        <fullName evidence="4">Uncharacterized protein</fullName>
    </submittedName>
</protein>
<dbReference type="STRING" id="69004.A0A182QNR5"/>
<feature type="compositionally biased region" description="Gly residues" evidence="3">
    <location>
        <begin position="119"/>
        <end position="144"/>
    </location>
</feature>
<feature type="compositionally biased region" description="Low complexity" evidence="3">
    <location>
        <begin position="86"/>
        <end position="105"/>
    </location>
</feature>
<reference evidence="5" key="1">
    <citation type="submission" date="2014-01" db="EMBL/GenBank/DDBJ databases">
        <title>The Genome Sequence of Anopheles farauti FAR1 (V2).</title>
        <authorList>
            <consortium name="The Broad Institute Genomics Platform"/>
            <person name="Neafsey D.E."/>
            <person name="Besansky N."/>
            <person name="Howell P."/>
            <person name="Walton C."/>
            <person name="Young S.K."/>
            <person name="Zeng Q."/>
            <person name="Gargeya S."/>
            <person name="Fitzgerald M."/>
            <person name="Haas B."/>
            <person name="Abouelleil A."/>
            <person name="Allen A.W."/>
            <person name="Alvarado L."/>
            <person name="Arachchi H.M."/>
            <person name="Berlin A.M."/>
            <person name="Chapman S.B."/>
            <person name="Gainer-Dewar J."/>
            <person name="Goldberg J."/>
            <person name="Griggs A."/>
            <person name="Gujja S."/>
            <person name="Hansen M."/>
            <person name="Howarth C."/>
            <person name="Imamovic A."/>
            <person name="Ireland A."/>
            <person name="Larimer J."/>
            <person name="McCowan C."/>
            <person name="Murphy C."/>
            <person name="Pearson M."/>
            <person name="Poon T.W."/>
            <person name="Priest M."/>
            <person name="Roberts A."/>
            <person name="Saif S."/>
            <person name="Shea T."/>
            <person name="Sisk P."/>
            <person name="Sykes S."/>
            <person name="Wortman J."/>
            <person name="Nusbaum C."/>
            <person name="Birren B."/>
        </authorList>
    </citation>
    <scope>NUCLEOTIDE SEQUENCE [LARGE SCALE GENOMIC DNA]</scope>
    <source>
        <strain evidence="5">FAR1</strain>
    </source>
</reference>
<evidence type="ECO:0000313" key="4">
    <source>
        <dbReference type="EnsemblMetazoa" id="AFAF013870-PA"/>
    </source>
</evidence>
<feature type="compositionally biased region" description="Pro residues" evidence="3">
    <location>
        <begin position="55"/>
        <end position="64"/>
    </location>
</feature>
<evidence type="ECO:0000256" key="3">
    <source>
        <dbReference type="SAM" id="MobiDB-lite"/>
    </source>
</evidence>
<dbReference type="PANTHER" id="PTHR23110">
    <property type="entry name" value="BTB DOMAIN TRANSCRIPTION FACTOR"/>
    <property type="match status" value="1"/>
</dbReference>
<organism evidence="4 5">
    <name type="scientific">Anopheles farauti</name>
    <dbReference type="NCBI Taxonomy" id="69004"/>
    <lineage>
        <taxon>Eukaryota</taxon>
        <taxon>Metazoa</taxon>
        <taxon>Ecdysozoa</taxon>
        <taxon>Arthropoda</taxon>
        <taxon>Hexapoda</taxon>
        <taxon>Insecta</taxon>
        <taxon>Pterygota</taxon>
        <taxon>Neoptera</taxon>
        <taxon>Endopterygota</taxon>
        <taxon>Diptera</taxon>
        <taxon>Nematocera</taxon>
        <taxon>Culicoidea</taxon>
        <taxon>Culicidae</taxon>
        <taxon>Anophelinae</taxon>
        <taxon>Anopheles</taxon>
    </lineage>
</organism>
<evidence type="ECO:0000256" key="1">
    <source>
        <dbReference type="ARBA" id="ARBA00004123"/>
    </source>
</evidence>
<dbReference type="PANTHER" id="PTHR23110:SF102">
    <property type="entry name" value="PIPSQUEAK, ISOFORM O"/>
    <property type="match status" value="1"/>
</dbReference>
<feature type="compositionally biased region" description="Basic residues" evidence="3">
    <location>
        <begin position="150"/>
        <end position="170"/>
    </location>
</feature>
<dbReference type="InterPro" id="IPR051095">
    <property type="entry name" value="Dros_DevTransReg"/>
</dbReference>
<keyword evidence="5" id="KW-1185">Reference proteome</keyword>
<evidence type="ECO:0000256" key="2">
    <source>
        <dbReference type="ARBA" id="ARBA00023242"/>
    </source>
</evidence>
<evidence type="ECO:0000313" key="5">
    <source>
        <dbReference type="Proteomes" id="UP000075886"/>
    </source>
</evidence>
<dbReference type="EMBL" id="AXCN02001015">
    <property type="status" value="NOT_ANNOTATED_CDS"/>
    <property type="molecule type" value="Genomic_DNA"/>
</dbReference>
<feature type="region of interest" description="Disordered" evidence="3">
    <location>
        <begin position="22"/>
        <end position="189"/>
    </location>
</feature>
<keyword evidence="2" id="KW-0539">Nucleus</keyword>